<accession>A0A327YYI3</accession>
<feature type="transmembrane region" description="Helical" evidence="1">
    <location>
        <begin position="84"/>
        <end position="105"/>
    </location>
</feature>
<dbReference type="Proteomes" id="UP000249341">
    <property type="component" value="Unassembled WGS sequence"/>
</dbReference>
<protein>
    <submittedName>
        <fullName evidence="2">Uncharacterized protein DUF2809</fullName>
    </submittedName>
</protein>
<feature type="transmembrane region" description="Helical" evidence="1">
    <location>
        <begin position="21"/>
        <end position="40"/>
    </location>
</feature>
<keyword evidence="1" id="KW-1133">Transmembrane helix</keyword>
<evidence type="ECO:0000313" key="2">
    <source>
        <dbReference type="EMBL" id="RAK25867.1"/>
    </source>
</evidence>
<evidence type="ECO:0000256" key="1">
    <source>
        <dbReference type="SAM" id="Phobius"/>
    </source>
</evidence>
<keyword evidence="1" id="KW-0472">Membrane</keyword>
<keyword evidence="3" id="KW-1185">Reference proteome</keyword>
<comment type="caution">
    <text evidence="2">The sequence shown here is derived from an EMBL/GenBank/DDBJ whole genome shotgun (WGS) entry which is preliminary data.</text>
</comment>
<dbReference type="AlphaFoldDB" id="A0A327YYI3"/>
<name>A0A327YYI3_9ACTN</name>
<gene>
    <name evidence="2" type="ORF">B0I29_13076</name>
</gene>
<feature type="transmembrane region" description="Helical" evidence="1">
    <location>
        <begin position="125"/>
        <end position="142"/>
    </location>
</feature>
<keyword evidence="1" id="KW-0812">Transmembrane</keyword>
<organism evidence="2 3">
    <name type="scientific">Actinoplanes lutulentus</name>
    <dbReference type="NCBI Taxonomy" id="1287878"/>
    <lineage>
        <taxon>Bacteria</taxon>
        <taxon>Bacillati</taxon>
        <taxon>Actinomycetota</taxon>
        <taxon>Actinomycetes</taxon>
        <taxon>Micromonosporales</taxon>
        <taxon>Micromonosporaceae</taxon>
        <taxon>Actinoplanes</taxon>
    </lineage>
</organism>
<evidence type="ECO:0000313" key="3">
    <source>
        <dbReference type="Proteomes" id="UP000249341"/>
    </source>
</evidence>
<dbReference type="EMBL" id="QLMJ01000030">
    <property type="protein sequence ID" value="RAK25867.1"/>
    <property type="molecule type" value="Genomic_DNA"/>
</dbReference>
<sequence length="149" mass="15827">MRAHALVEPAFYRHAVIKVRATAVLAALVILAVALGIRLMPGSGGILDGSGAFAQNSGTALYASMIYAGVFVLVPAARPVTAGIAAIGFCWAVELFQLTGVPEHLSERSLIARLVLGAHYDSADMLWYPIGVIPLVAIHHVLRTRRRSS</sequence>
<feature type="transmembrane region" description="Helical" evidence="1">
    <location>
        <begin position="60"/>
        <end position="77"/>
    </location>
</feature>
<reference evidence="2 3" key="1">
    <citation type="submission" date="2018-06" db="EMBL/GenBank/DDBJ databases">
        <title>Genomic Encyclopedia of Type Strains, Phase III (KMG-III): the genomes of soil and plant-associated and newly described type strains.</title>
        <authorList>
            <person name="Whitman W."/>
        </authorList>
    </citation>
    <scope>NUCLEOTIDE SEQUENCE [LARGE SCALE GENOMIC DNA]</scope>
    <source>
        <strain evidence="2 3">CGMCC 4.7090</strain>
    </source>
</reference>
<dbReference type="InterPro" id="IPR021257">
    <property type="entry name" value="DUF2809"/>
</dbReference>
<proteinExistence type="predicted"/>
<dbReference type="Pfam" id="PF10990">
    <property type="entry name" value="DUF2809"/>
    <property type="match status" value="1"/>
</dbReference>